<accession>Q56X70</accession>
<sequence>MPFRSEICEIVGSNRRIEKNIESKEGQGEEYIKMRGRRRMVYIENDGTGVQRLATDILLTYFII</sequence>
<evidence type="ECO:0000313" key="1">
    <source>
        <dbReference type="EMBL" id="BAD93981.1"/>
    </source>
</evidence>
<reference evidence="1" key="1">
    <citation type="submission" date="2005-03" db="EMBL/GenBank/DDBJ databases">
        <title>Large-scale analysis of RIKEN Arabidopsis full-length (RAFL) cDNAs.</title>
        <authorList>
            <person name="Totoki Y."/>
            <person name="Seki M."/>
            <person name="Ishida J."/>
            <person name="Nakajima M."/>
            <person name="Enju A."/>
            <person name="Kamiya A."/>
            <person name="Narusaka M."/>
            <person name="Shin-i T."/>
            <person name="Nakagawa M."/>
            <person name="Sakamoto N."/>
            <person name="Oishi K."/>
            <person name="Kohara Y."/>
            <person name="Kobayashi M."/>
            <person name="Toyoda A."/>
            <person name="Sakaki Y."/>
            <person name="Sakurai T."/>
            <person name="Iida K."/>
            <person name="Akiyama K."/>
            <person name="Satou M."/>
            <person name="Toyoda T."/>
            <person name="Konagaya A."/>
            <person name="Carninci P."/>
            <person name="Kawai J."/>
            <person name="Hayashizaki Y."/>
            <person name="Shinozaki K."/>
        </authorList>
    </citation>
    <scope>NUCLEOTIDE SEQUENCE</scope>
</reference>
<protein>
    <submittedName>
        <fullName evidence="1">Uncharacterized protein</fullName>
    </submittedName>
</protein>
<name>Q56X70_ARATH</name>
<proteinExistence type="evidence at transcript level"/>
<dbReference type="AlphaFoldDB" id="Q56X70"/>
<dbReference type="EMBL" id="AK221807">
    <property type="protein sequence ID" value="BAD93981.1"/>
    <property type="molecule type" value="mRNA"/>
</dbReference>
<organism evidence="1">
    <name type="scientific">Arabidopsis thaliana</name>
    <name type="common">Mouse-ear cress</name>
    <dbReference type="NCBI Taxonomy" id="3702"/>
    <lineage>
        <taxon>Eukaryota</taxon>
        <taxon>Viridiplantae</taxon>
        <taxon>Streptophyta</taxon>
        <taxon>Embryophyta</taxon>
        <taxon>Tracheophyta</taxon>
        <taxon>Spermatophyta</taxon>
        <taxon>Magnoliopsida</taxon>
        <taxon>eudicotyledons</taxon>
        <taxon>Gunneridae</taxon>
        <taxon>Pentapetalae</taxon>
        <taxon>rosids</taxon>
        <taxon>malvids</taxon>
        <taxon>Brassicales</taxon>
        <taxon>Brassicaceae</taxon>
        <taxon>Camelineae</taxon>
        <taxon>Arabidopsis</taxon>
    </lineage>
</organism>